<accession>A1CY71</accession>
<dbReference type="GeneID" id="4593172"/>
<dbReference type="eggNOG" id="ENOG502RP0Z">
    <property type="taxonomic scope" value="Eukaryota"/>
</dbReference>
<dbReference type="OrthoDB" id="2968323at2759"/>
<dbReference type="RefSeq" id="XP_001265588.1">
    <property type="nucleotide sequence ID" value="XM_001265587.1"/>
</dbReference>
<reference evidence="2" key="1">
    <citation type="journal article" date="2008" name="PLoS Genet.">
        <title>Genomic islands in the pathogenic filamentous fungus Aspergillus fumigatus.</title>
        <authorList>
            <person name="Fedorova N.D."/>
            <person name="Khaldi N."/>
            <person name="Joardar V.S."/>
            <person name="Maiti R."/>
            <person name="Amedeo P."/>
            <person name="Anderson M.J."/>
            <person name="Crabtree J."/>
            <person name="Silva J.C."/>
            <person name="Badger J.H."/>
            <person name="Albarraq A."/>
            <person name="Angiuoli S."/>
            <person name="Bussey H."/>
            <person name="Bowyer P."/>
            <person name="Cotty P.J."/>
            <person name="Dyer P.S."/>
            <person name="Egan A."/>
            <person name="Galens K."/>
            <person name="Fraser-Liggett C.M."/>
            <person name="Haas B.J."/>
            <person name="Inman J.M."/>
            <person name="Kent R."/>
            <person name="Lemieux S."/>
            <person name="Malavazi I."/>
            <person name="Orvis J."/>
            <person name="Roemer T."/>
            <person name="Ronning C.M."/>
            <person name="Sundaram J.P."/>
            <person name="Sutton G."/>
            <person name="Turner G."/>
            <person name="Venter J.C."/>
            <person name="White O.R."/>
            <person name="Whitty B.R."/>
            <person name="Youngman P."/>
            <person name="Wolfe K.H."/>
            <person name="Goldman G.H."/>
            <person name="Wortman J.R."/>
            <person name="Jiang B."/>
            <person name="Denning D.W."/>
            <person name="Nierman W.C."/>
        </authorList>
    </citation>
    <scope>NUCLEOTIDE SEQUENCE [LARGE SCALE GENOMIC DNA]</scope>
    <source>
        <strain evidence="2">ATCC 1020 / DSM 3700 / CBS 544.65 / FGSC A1164 / JCM 1740 / NRRL 181 / WB 181</strain>
    </source>
</reference>
<evidence type="ECO:0000313" key="1">
    <source>
        <dbReference type="EMBL" id="EAW23691.1"/>
    </source>
</evidence>
<proteinExistence type="predicted"/>
<organism evidence="1 2">
    <name type="scientific">Neosartorya fischeri (strain ATCC 1020 / DSM 3700 / CBS 544.65 / FGSC A1164 / JCM 1740 / NRRL 181 / WB 181)</name>
    <name type="common">Aspergillus fischerianus</name>
    <dbReference type="NCBI Taxonomy" id="331117"/>
    <lineage>
        <taxon>Eukaryota</taxon>
        <taxon>Fungi</taxon>
        <taxon>Dikarya</taxon>
        <taxon>Ascomycota</taxon>
        <taxon>Pezizomycotina</taxon>
        <taxon>Eurotiomycetes</taxon>
        <taxon>Eurotiomycetidae</taxon>
        <taxon>Eurotiales</taxon>
        <taxon>Aspergillaceae</taxon>
        <taxon>Aspergillus</taxon>
        <taxon>Aspergillus subgen. Fumigati</taxon>
    </lineage>
</organism>
<dbReference type="VEuPathDB" id="FungiDB:NFIA_032550"/>
<dbReference type="GO" id="GO:0005739">
    <property type="term" value="C:mitochondrion"/>
    <property type="evidence" value="ECO:0007669"/>
    <property type="project" value="TreeGrafter"/>
</dbReference>
<dbReference type="HOGENOM" id="CLU_1907236_0_0_1"/>
<sequence>MAEGGFNRVFLTFDDGFEAIAKVPYRIAEPKHYATASEAATLHYLHSKDVPPELYTALYGASAENSRDSEMFYIGPTADYMFWYGKLIILKGALVRMVEYWPHLPNAKGLSCPVQFNDAELDGFHEQNGCGLT</sequence>
<name>A1CY71_NEOFI</name>
<dbReference type="InterPro" id="IPR051035">
    <property type="entry name" value="Mito_inheritance_9"/>
</dbReference>
<protein>
    <submittedName>
        <fullName evidence="1">Uncharacterized protein</fullName>
    </submittedName>
</protein>
<evidence type="ECO:0000313" key="2">
    <source>
        <dbReference type="Proteomes" id="UP000006702"/>
    </source>
</evidence>
<dbReference type="Proteomes" id="UP000006702">
    <property type="component" value="Unassembled WGS sequence"/>
</dbReference>
<dbReference type="PANTHER" id="PTHR36091">
    <property type="entry name" value="ALTERED INHERITANCE OF MITOCHONDRIA PROTEIN 9, MITOCHONDRIAL"/>
    <property type="match status" value="1"/>
</dbReference>
<dbReference type="AlphaFoldDB" id="A1CY71"/>
<keyword evidence="2" id="KW-1185">Reference proteome</keyword>
<dbReference type="PANTHER" id="PTHR36091:SF2">
    <property type="entry name" value="AMINOGLYCOSIDE PHOSPHOTRANSFERASE DOMAIN-CONTAINING PROTEIN"/>
    <property type="match status" value="1"/>
</dbReference>
<gene>
    <name evidence="1" type="ORF">NFIA_032550</name>
</gene>
<dbReference type="KEGG" id="nfi:NFIA_032550"/>
<dbReference type="EMBL" id="DS027686">
    <property type="protein sequence ID" value="EAW23691.1"/>
    <property type="molecule type" value="Genomic_DNA"/>
</dbReference>